<gene>
    <name evidence="2" type="ORF">g.49561</name>
</gene>
<evidence type="ECO:0000256" key="1">
    <source>
        <dbReference type="SAM" id="Phobius"/>
    </source>
</evidence>
<reference evidence="2" key="1">
    <citation type="submission" date="2015-11" db="EMBL/GenBank/DDBJ databases">
        <title>De novo transcriptome assembly of four potential Pierce s Disease insect vectors from Arizona vineyards.</title>
        <authorList>
            <person name="Tassone E.E."/>
        </authorList>
    </citation>
    <scope>NUCLEOTIDE SEQUENCE</scope>
</reference>
<dbReference type="EMBL" id="GEBQ01000356">
    <property type="protein sequence ID" value="JAT39621.1"/>
    <property type="molecule type" value="Transcribed_RNA"/>
</dbReference>
<accession>A0A1B6MUN8</accession>
<name>A0A1B6MUN8_9HEMI</name>
<feature type="transmembrane region" description="Helical" evidence="1">
    <location>
        <begin position="104"/>
        <end position="125"/>
    </location>
</feature>
<feature type="transmembrane region" description="Helical" evidence="1">
    <location>
        <begin position="137"/>
        <end position="161"/>
    </location>
</feature>
<sequence length="164" mass="19361">MIIEFPQADRCCWTLSLRIGVIIIIVIRICFLLVAILLEVNLISLREGDSKESRRELIPEEWRWCYDLKHQRSGDVVLLTVTVVVLVLWLLLMIPAVIWEFLMVILLGAILEVIIWAWYFFLTSYQLSLVLLRDSSVFLFLYSLACLLLECYILWIVWSYYVEV</sequence>
<proteinExistence type="predicted"/>
<keyword evidence="1" id="KW-0812">Transmembrane</keyword>
<organism evidence="2">
    <name type="scientific">Graphocephala atropunctata</name>
    <dbReference type="NCBI Taxonomy" id="36148"/>
    <lineage>
        <taxon>Eukaryota</taxon>
        <taxon>Metazoa</taxon>
        <taxon>Ecdysozoa</taxon>
        <taxon>Arthropoda</taxon>
        <taxon>Hexapoda</taxon>
        <taxon>Insecta</taxon>
        <taxon>Pterygota</taxon>
        <taxon>Neoptera</taxon>
        <taxon>Paraneoptera</taxon>
        <taxon>Hemiptera</taxon>
        <taxon>Auchenorrhyncha</taxon>
        <taxon>Membracoidea</taxon>
        <taxon>Cicadellidae</taxon>
        <taxon>Cicadellinae</taxon>
        <taxon>Cicadellini</taxon>
        <taxon>Graphocephala</taxon>
    </lineage>
</organism>
<evidence type="ECO:0000313" key="2">
    <source>
        <dbReference type="EMBL" id="JAT39621.1"/>
    </source>
</evidence>
<protein>
    <submittedName>
        <fullName evidence="2">Uncharacterized protein</fullName>
    </submittedName>
</protein>
<dbReference type="AlphaFoldDB" id="A0A1B6MUN8"/>
<feature type="non-terminal residue" evidence="2">
    <location>
        <position position="164"/>
    </location>
</feature>
<feature type="transmembrane region" description="Helical" evidence="1">
    <location>
        <begin position="76"/>
        <end position="98"/>
    </location>
</feature>
<keyword evidence="1" id="KW-1133">Transmembrane helix</keyword>
<feature type="transmembrane region" description="Helical" evidence="1">
    <location>
        <begin position="19"/>
        <end position="45"/>
    </location>
</feature>
<keyword evidence="1" id="KW-0472">Membrane</keyword>